<organism evidence="1 2">
    <name type="scientific">Pseudomonas sichuanensis</name>
    <dbReference type="NCBI Taxonomy" id="2213015"/>
    <lineage>
        <taxon>Bacteria</taxon>
        <taxon>Pseudomonadati</taxon>
        <taxon>Pseudomonadota</taxon>
        <taxon>Gammaproteobacteria</taxon>
        <taxon>Pseudomonadales</taxon>
        <taxon>Pseudomonadaceae</taxon>
        <taxon>Pseudomonas</taxon>
    </lineage>
</organism>
<comment type="caution">
    <text evidence="1">The sequence shown here is derived from an EMBL/GenBank/DDBJ whole genome shotgun (WGS) entry which is preliminary data.</text>
</comment>
<dbReference type="Proteomes" id="UP001424532">
    <property type="component" value="Unassembled WGS sequence"/>
</dbReference>
<name>A0ABV0D9B9_9PSED</name>
<protein>
    <submittedName>
        <fullName evidence="1">Uncharacterized protein</fullName>
    </submittedName>
</protein>
<sequence>MLDFNLCKSLERESFIGVLLERLLSLEGIGTEMSGVFLGCDSDPRSIPDYLDADGFCMSFEYMEEYVVCSMLEGAKYIEEWCDKNVVFERESVVCLCRKLVGLYGGMTNLVCSDVPKNCLLDFHLCSSLHVDSHIGVLLEGLLNFNGLGVGMSGVYLECDEDPDNIPGYLNSNGAQMSFEFMGGYVVCSMSVGACYIRDWCGKNFGSEEVGSERSVVMAACDKLVALYKEYDNARVCV</sequence>
<evidence type="ECO:0000313" key="1">
    <source>
        <dbReference type="EMBL" id="MEN8638374.1"/>
    </source>
</evidence>
<keyword evidence="2" id="KW-1185">Reference proteome</keyword>
<proteinExistence type="predicted"/>
<dbReference type="RefSeq" id="WP_347148541.1">
    <property type="nucleotide sequence ID" value="NZ_JBDLYL010000002.1"/>
</dbReference>
<accession>A0ABV0D9B9</accession>
<reference evidence="1 2" key="1">
    <citation type="submission" date="2024-05" db="EMBL/GenBank/DDBJ databases">
        <title>Sequence of Lycoming College course isolates.</title>
        <authorList>
            <person name="Reigle C.A."/>
            <person name="Newman J.D."/>
        </authorList>
    </citation>
    <scope>NUCLEOTIDE SEQUENCE [LARGE SCALE GENOMIC DNA]</scope>
    <source>
        <strain evidence="1 2">CAR-09</strain>
    </source>
</reference>
<dbReference type="EMBL" id="JBDLYL010000002">
    <property type="protein sequence ID" value="MEN8638374.1"/>
    <property type="molecule type" value="Genomic_DNA"/>
</dbReference>
<gene>
    <name evidence="1" type="ORF">ABFE88_01715</name>
</gene>
<evidence type="ECO:0000313" key="2">
    <source>
        <dbReference type="Proteomes" id="UP001424532"/>
    </source>
</evidence>